<proteinExistence type="predicted"/>
<dbReference type="InterPro" id="IPR013762">
    <property type="entry name" value="Integrase-like_cat_sf"/>
</dbReference>
<sequence length="437" mass="49364">MTMDPLVDIVAYNPHAMQMSIASVPADIARNSPLPIGFRFIVDGETRRPLPGFFDYLLSVAENYARSRTGRFCENTNRTYVALLKPIAEMLMLEGRPYEYLDDDILDAVVSSMIGGLTIRGEPFAKGTIHQVIDAAWRCVQHTNGVGLSEISLDRDAAKARAWGVDSIYDRDGQLIPEVARCHRRRVMTRPLDRRTITSIEGSLVHPSRWIPGGPTSRSWLTFQNGRRLGLRLVENTGIHVDDVMRLTVVDQDLEYQFPIRRTKGADRRDVLVDGRQILEWQTYVREERAACVSRAKEACSDYEEPPTLLVNGLASGTQFVGRPTRASTIQRDFRVVQERLGLVTRRWVPDPEGGLRQMVVLDHCYHDLRHTCAFALYDLALMRGGSAARDPIAFVQFRLGHARRQTTENIYLFPDRSRVAALGDMAEDATQRILGV</sequence>
<dbReference type="EMBL" id="JAIGNQ010000004">
    <property type="protein sequence ID" value="MBX7489762.1"/>
    <property type="molecule type" value="Genomic_DNA"/>
</dbReference>
<evidence type="ECO:0000259" key="2">
    <source>
        <dbReference type="PROSITE" id="PS51898"/>
    </source>
</evidence>
<evidence type="ECO:0000313" key="4">
    <source>
        <dbReference type="Proteomes" id="UP000776651"/>
    </source>
</evidence>
<name>A0ABS7JK47_9SPHN</name>
<organism evidence="3 4">
    <name type="scientific">Qipengyuania pacifica</name>
    <dbReference type="NCBI Taxonomy" id="2860199"/>
    <lineage>
        <taxon>Bacteria</taxon>
        <taxon>Pseudomonadati</taxon>
        <taxon>Pseudomonadota</taxon>
        <taxon>Alphaproteobacteria</taxon>
        <taxon>Sphingomonadales</taxon>
        <taxon>Erythrobacteraceae</taxon>
        <taxon>Qipengyuania</taxon>
    </lineage>
</organism>
<evidence type="ECO:0000256" key="1">
    <source>
        <dbReference type="ARBA" id="ARBA00023172"/>
    </source>
</evidence>
<dbReference type="InterPro" id="IPR011010">
    <property type="entry name" value="DNA_brk_join_enz"/>
</dbReference>
<dbReference type="PROSITE" id="PS51898">
    <property type="entry name" value="TYR_RECOMBINASE"/>
    <property type="match status" value="1"/>
</dbReference>
<dbReference type="RefSeq" id="WP_221598833.1">
    <property type="nucleotide sequence ID" value="NZ_JAIGNQ010000004.1"/>
</dbReference>
<accession>A0ABS7JK47</accession>
<protein>
    <submittedName>
        <fullName evidence="3">Site-specific integrase</fullName>
    </submittedName>
</protein>
<feature type="domain" description="Tyr recombinase" evidence="2">
    <location>
        <begin position="187"/>
        <end position="425"/>
    </location>
</feature>
<dbReference type="Gene3D" id="1.10.443.10">
    <property type="entry name" value="Intergrase catalytic core"/>
    <property type="match status" value="1"/>
</dbReference>
<dbReference type="Proteomes" id="UP000776651">
    <property type="component" value="Unassembled WGS sequence"/>
</dbReference>
<keyword evidence="4" id="KW-1185">Reference proteome</keyword>
<gene>
    <name evidence="3" type="ORF">K3177_14735</name>
</gene>
<dbReference type="SUPFAM" id="SSF56349">
    <property type="entry name" value="DNA breaking-rejoining enzymes"/>
    <property type="match status" value="1"/>
</dbReference>
<evidence type="ECO:0000313" key="3">
    <source>
        <dbReference type="EMBL" id="MBX7489762.1"/>
    </source>
</evidence>
<reference evidence="3 4" key="1">
    <citation type="submission" date="2021-08" db="EMBL/GenBank/DDBJ databases">
        <title>Comparative Genomics Analysis of the Genus Qipengyuania Reveals Extensive Genetic Diversity and Metabolic Versatility, Including the Description of Fifteen Novel Species.</title>
        <authorList>
            <person name="Liu Y."/>
        </authorList>
    </citation>
    <scope>NUCLEOTIDE SEQUENCE [LARGE SCALE GENOMIC DNA]</scope>
    <source>
        <strain evidence="3 4">GH25</strain>
    </source>
</reference>
<comment type="caution">
    <text evidence="3">The sequence shown here is derived from an EMBL/GenBank/DDBJ whole genome shotgun (WGS) entry which is preliminary data.</text>
</comment>
<keyword evidence="1" id="KW-0233">DNA recombination</keyword>
<dbReference type="InterPro" id="IPR002104">
    <property type="entry name" value="Integrase_catalytic"/>
</dbReference>